<evidence type="ECO:0000256" key="1">
    <source>
        <dbReference type="SAM" id="MobiDB-lite"/>
    </source>
</evidence>
<feature type="domain" description="BZIP" evidence="2">
    <location>
        <begin position="128"/>
        <end position="191"/>
    </location>
</feature>
<dbReference type="PROSITE" id="PS50217">
    <property type="entry name" value="BZIP"/>
    <property type="match status" value="1"/>
</dbReference>
<comment type="caution">
    <text evidence="3">The sequence shown here is derived from an EMBL/GenBank/DDBJ whole genome shotgun (WGS) entry which is preliminary data.</text>
</comment>
<sequence>MSSHNLIPEGDDWRQNVHYGVFNSKFIVPNYCYNEVGVGWFGTLTPGEFAVPNELALAQETGGGGYCYPEHPDFVWDCAAQSSQYDQLAQPLAQPPTKVYLGNLATIDHGLQPETPASSETSPRHYVDSVQQRDKEKNREAAARCRKKGKKEHEDLSIKEGQLGIENKRLKAEKRKLMEEKLSLIYEILRHNGCGEPNIQRFIQSRAGDIARIAAKTNAGRLD</sequence>
<name>A0ABR2IWJ2_9PEZI</name>
<dbReference type="Proteomes" id="UP001390339">
    <property type="component" value="Unassembled WGS sequence"/>
</dbReference>
<evidence type="ECO:0000313" key="4">
    <source>
        <dbReference type="Proteomes" id="UP001390339"/>
    </source>
</evidence>
<reference evidence="3 4" key="1">
    <citation type="journal article" date="2024" name="IMA Fungus">
        <title>Apiospora arundinis, a panoply of carbohydrate-active enzymes and secondary metabolites.</title>
        <authorList>
            <person name="Sorensen T."/>
            <person name="Petersen C."/>
            <person name="Muurmann A.T."/>
            <person name="Christiansen J.V."/>
            <person name="Brundto M.L."/>
            <person name="Overgaard C.K."/>
            <person name="Boysen A.T."/>
            <person name="Wollenberg R.D."/>
            <person name="Larsen T.O."/>
            <person name="Sorensen J.L."/>
            <person name="Nielsen K.L."/>
            <person name="Sondergaard T.E."/>
        </authorList>
    </citation>
    <scope>NUCLEOTIDE SEQUENCE [LARGE SCALE GENOMIC DNA]</scope>
    <source>
        <strain evidence="3 4">AAU 773</strain>
    </source>
</reference>
<gene>
    <name evidence="3" type="ORF">PGQ11_007785</name>
</gene>
<accession>A0ABR2IWJ2</accession>
<keyword evidence="4" id="KW-1185">Reference proteome</keyword>
<evidence type="ECO:0000259" key="2">
    <source>
        <dbReference type="PROSITE" id="PS50217"/>
    </source>
</evidence>
<dbReference type="SMART" id="SM00338">
    <property type="entry name" value="BRLZ"/>
    <property type="match status" value="1"/>
</dbReference>
<dbReference type="InterPro" id="IPR004827">
    <property type="entry name" value="bZIP"/>
</dbReference>
<dbReference type="Gene3D" id="1.20.5.170">
    <property type="match status" value="1"/>
</dbReference>
<dbReference type="SUPFAM" id="SSF57959">
    <property type="entry name" value="Leucine zipper domain"/>
    <property type="match status" value="1"/>
</dbReference>
<feature type="compositionally biased region" description="Basic and acidic residues" evidence="1">
    <location>
        <begin position="122"/>
        <end position="138"/>
    </location>
</feature>
<feature type="region of interest" description="Disordered" evidence="1">
    <location>
        <begin position="110"/>
        <end position="138"/>
    </location>
</feature>
<dbReference type="EMBL" id="JAPCWZ010000004">
    <property type="protein sequence ID" value="KAK8869207.1"/>
    <property type="molecule type" value="Genomic_DNA"/>
</dbReference>
<proteinExistence type="predicted"/>
<protein>
    <recommendedName>
        <fullName evidence="2">BZIP domain-containing protein</fullName>
    </recommendedName>
</protein>
<evidence type="ECO:0000313" key="3">
    <source>
        <dbReference type="EMBL" id="KAK8869207.1"/>
    </source>
</evidence>
<dbReference type="InterPro" id="IPR046347">
    <property type="entry name" value="bZIP_sf"/>
</dbReference>
<dbReference type="CDD" id="cd14687">
    <property type="entry name" value="bZIP_ATF2"/>
    <property type="match status" value="1"/>
</dbReference>
<dbReference type="Pfam" id="PF00170">
    <property type="entry name" value="bZIP_1"/>
    <property type="match status" value="1"/>
</dbReference>
<dbReference type="PROSITE" id="PS00036">
    <property type="entry name" value="BZIP_BASIC"/>
    <property type="match status" value="1"/>
</dbReference>
<organism evidence="3 4">
    <name type="scientific">Apiospora arundinis</name>
    <dbReference type="NCBI Taxonomy" id="335852"/>
    <lineage>
        <taxon>Eukaryota</taxon>
        <taxon>Fungi</taxon>
        <taxon>Dikarya</taxon>
        <taxon>Ascomycota</taxon>
        <taxon>Pezizomycotina</taxon>
        <taxon>Sordariomycetes</taxon>
        <taxon>Xylariomycetidae</taxon>
        <taxon>Amphisphaeriales</taxon>
        <taxon>Apiosporaceae</taxon>
        <taxon>Apiospora</taxon>
    </lineage>
</organism>